<evidence type="ECO:0000313" key="2">
    <source>
        <dbReference type="EMBL" id="KAI9639539.1"/>
    </source>
</evidence>
<dbReference type="Proteomes" id="UP001164286">
    <property type="component" value="Unassembled WGS sequence"/>
</dbReference>
<keyword evidence="1" id="KW-0812">Transmembrane</keyword>
<feature type="transmembrane region" description="Helical" evidence="1">
    <location>
        <begin position="99"/>
        <end position="119"/>
    </location>
</feature>
<proteinExistence type="predicted"/>
<evidence type="ECO:0000313" key="3">
    <source>
        <dbReference type="Proteomes" id="UP001164286"/>
    </source>
</evidence>
<sequence length="217" mass="23825">MGAPYRTVGLPIHLLYPILSLVLLAIAAFSSASSVWYVSAETPTLRVRFAATDYCGYNMSNLVVIAKVGCISRGWEWQIPQNYFGFPVPEDVAVNLSRVAVTSAVAFGLVLVAGLWHAYVIRYSFRKSPAPNKDKLYSCALIHFVSVSVVFMFTWIAFIAQAAVIGNATKYSGDLINGNPNEVAIQWGQSSWLVLGAAVIHFGWGYEAVRWRAAILK</sequence>
<gene>
    <name evidence="2" type="ORF">MKK02DRAFT_39849</name>
</gene>
<comment type="caution">
    <text evidence="2">The sequence shown here is derived from an EMBL/GenBank/DDBJ whole genome shotgun (WGS) entry which is preliminary data.</text>
</comment>
<feature type="transmembrane region" description="Helical" evidence="1">
    <location>
        <begin position="12"/>
        <end position="38"/>
    </location>
</feature>
<keyword evidence="1" id="KW-0472">Membrane</keyword>
<evidence type="ECO:0000256" key="1">
    <source>
        <dbReference type="SAM" id="Phobius"/>
    </source>
</evidence>
<dbReference type="RefSeq" id="XP_052949316.1">
    <property type="nucleotide sequence ID" value="XM_053090806.1"/>
</dbReference>
<reference evidence="2" key="1">
    <citation type="journal article" date="2022" name="G3 (Bethesda)">
        <title>High quality genome of the basidiomycete yeast Dioszegia hungarica PDD-24b-2 isolated from cloud water.</title>
        <authorList>
            <person name="Jarrige D."/>
            <person name="Haridas S."/>
            <person name="Bleykasten-Grosshans C."/>
            <person name="Joly M."/>
            <person name="Nadalig T."/>
            <person name="Sancelme M."/>
            <person name="Vuilleumier S."/>
            <person name="Grigoriev I.V."/>
            <person name="Amato P."/>
            <person name="Bringel F."/>
        </authorList>
    </citation>
    <scope>NUCLEOTIDE SEQUENCE</scope>
    <source>
        <strain evidence="2">PDD-24b-2</strain>
    </source>
</reference>
<dbReference type="AlphaFoldDB" id="A0AA38LZ11"/>
<feature type="transmembrane region" description="Helical" evidence="1">
    <location>
        <begin position="184"/>
        <end position="204"/>
    </location>
</feature>
<name>A0AA38LZ11_9TREE</name>
<dbReference type="GeneID" id="77730011"/>
<accession>A0AA38LZ11</accession>
<feature type="transmembrane region" description="Helical" evidence="1">
    <location>
        <begin position="140"/>
        <end position="164"/>
    </location>
</feature>
<dbReference type="EMBL" id="JAKWFO010000001">
    <property type="protein sequence ID" value="KAI9639539.1"/>
    <property type="molecule type" value="Genomic_DNA"/>
</dbReference>
<organism evidence="2 3">
    <name type="scientific">Dioszegia hungarica</name>
    <dbReference type="NCBI Taxonomy" id="4972"/>
    <lineage>
        <taxon>Eukaryota</taxon>
        <taxon>Fungi</taxon>
        <taxon>Dikarya</taxon>
        <taxon>Basidiomycota</taxon>
        <taxon>Agaricomycotina</taxon>
        <taxon>Tremellomycetes</taxon>
        <taxon>Tremellales</taxon>
        <taxon>Bulleribasidiaceae</taxon>
        <taxon>Dioszegia</taxon>
    </lineage>
</organism>
<protein>
    <submittedName>
        <fullName evidence="2">Uncharacterized protein</fullName>
    </submittedName>
</protein>
<keyword evidence="1" id="KW-1133">Transmembrane helix</keyword>
<keyword evidence="3" id="KW-1185">Reference proteome</keyword>